<organism evidence="3 4">
    <name type="scientific">Botrytis elliptica</name>
    <dbReference type="NCBI Taxonomy" id="278938"/>
    <lineage>
        <taxon>Eukaryota</taxon>
        <taxon>Fungi</taxon>
        <taxon>Dikarya</taxon>
        <taxon>Ascomycota</taxon>
        <taxon>Pezizomycotina</taxon>
        <taxon>Leotiomycetes</taxon>
        <taxon>Helotiales</taxon>
        <taxon>Sclerotiniaceae</taxon>
        <taxon>Botrytis</taxon>
    </lineage>
</organism>
<feature type="chain" id="PRO_5021424354" evidence="2">
    <location>
        <begin position="26"/>
        <end position="59"/>
    </location>
</feature>
<accession>A0A4Z1JBZ7</accession>
<sequence length="59" mass="6437">MIFYDNLALLALLALLFVRPHQILAGEVPQLDWLSLPKQDDGVDPTPGGTPTKKVGKSH</sequence>
<evidence type="ECO:0000313" key="3">
    <source>
        <dbReference type="EMBL" id="TGO71126.1"/>
    </source>
</evidence>
<proteinExistence type="predicted"/>
<comment type="caution">
    <text evidence="3">The sequence shown here is derived from an EMBL/GenBank/DDBJ whole genome shotgun (WGS) entry which is preliminary data.</text>
</comment>
<reference evidence="3 4" key="1">
    <citation type="submission" date="2017-12" db="EMBL/GenBank/DDBJ databases">
        <title>Comparative genomics of Botrytis spp.</title>
        <authorList>
            <person name="Valero-Jimenez C.A."/>
            <person name="Tapia P."/>
            <person name="Veloso J."/>
            <person name="Silva-Moreno E."/>
            <person name="Staats M."/>
            <person name="Valdes J.H."/>
            <person name="Van Kan J.A.L."/>
        </authorList>
    </citation>
    <scope>NUCLEOTIDE SEQUENCE [LARGE SCALE GENOMIC DNA]</scope>
    <source>
        <strain evidence="3 4">Be9601</strain>
    </source>
</reference>
<gene>
    <name evidence="3" type="ORF">BELL_0616g00010</name>
</gene>
<keyword evidence="2" id="KW-0732">Signal</keyword>
<name>A0A4Z1JBZ7_9HELO</name>
<evidence type="ECO:0000313" key="4">
    <source>
        <dbReference type="Proteomes" id="UP000297229"/>
    </source>
</evidence>
<keyword evidence="4" id="KW-1185">Reference proteome</keyword>
<protein>
    <submittedName>
        <fullName evidence="3">Uncharacterized protein</fullName>
    </submittedName>
</protein>
<feature type="signal peptide" evidence="2">
    <location>
        <begin position="1"/>
        <end position="25"/>
    </location>
</feature>
<dbReference type="EMBL" id="PQXM01000614">
    <property type="protein sequence ID" value="TGO71126.1"/>
    <property type="molecule type" value="Genomic_DNA"/>
</dbReference>
<evidence type="ECO:0000256" key="2">
    <source>
        <dbReference type="SAM" id="SignalP"/>
    </source>
</evidence>
<feature type="region of interest" description="Disordered" evidence="1">
    <location>
        <begin position="36"/>
        <end position="59"/>
    </location>
</feature>
<evidence type="ECO:0000256" key="1">
    <source>
        <dbReference type="SAM" id="MobiDB-lite"/>
    </source>
</evidence>
<dbReference type="Proteomes" id="UP000297229">
    <property type="component" value="Unassembled WGS sequence"/>
</dbReference>
<dbReference type="AlphaFoldDB" id="A0A4Z1JBZ7"/>